<reference evidence="1 2" key="1">
    <citation type="submission" date="2019-07" db="EMBL/GenBank/DDBJ databases">
        <title>New species of Amycolatopsis and Streptomyces.</title>
        <authorList>
            <person name="Duangmal K."/>
            <person name="Teo W.F.A."/>
            <person name="Lipun K."/>
        </authorList>
    </citation>
    <scope>NUCLEOTIDE SEQUENCE [LARGE SCALE GENOMIC DNA]</scope>
    <source>
        <strain evidence="1 2">NBRC 109810</strain>
    </source>
</reference>
<accession>A0A5N8V8P8</accession>
<sequence>MTGRQMGDRAYPAGRADLLARIEDRVERYAQTRDRDAVDGDDAVRDAEELLAAVGWSWVTAGAGTPLDSEAVLAVAWFYWYRADIPDTPDISEISDVAHATLERSITLFTPLYEIDPDLLPPMLRDALADEAAPVSASQYYQEYLETGDPAALDRAVDQLRSVIQEEQDEQDGSEVLGRALTNLAAVLRERFLFSGDPEDLADAVEAGRGAVCGCRADDPELPARWSNLGAVLLARFDTQGRSEDLDEAVVAQQKAVRLAADDDDGHPVYLANLAAVLLTRLEQNGLVGDGDAAITAAREAVQALPTGAERAAALSTLGRALALRSGRTGETGDLDEAIDVGRTAVAEAGTGTGAASAATNLASSLSARWDQRGNPQDLREAGTAGGAALKAAPSGGTEAAMCSANLATIHWHIFEGTSDEPLLDSAVNLARAATDSAGTGSPYRAGYLATLAAVLHSRFERIGRQDDLTDALTAAREAVETLSPGHPDHPRTVSILALALQARAARSGDVKDLDDAVALSRAALAVTDPQNTFAPSLQINLATVLRDRFVRRGDLDDLDQAVEYLRGTAEGAPSVQDRTIATSNLCAVLGTRFEMTGQPEDLVSAVAAGRDALAAGGHQHAAGSMRLGNLSAALRARYEALGEATDLEEAVALARLAVARSGEGSPSHGGVLSVLGAALQSRALHAANPADLDADLDDAVAAARAAVACTPDGDPALPGRLSNLGGALQARAASAVHRTPGGAAAVTADLEEAVEASRRASRAARVVPSEVASMASNLCFALHMRFLAVGRADGLDEAVAAGELAVGRTRRDAPDRTTYLTNLALALGDRFNTSRHGGDLERALDSYREAAAVNTASPLQRLAAARWGGRLAASAGRSTAAAEALAQAVRLLPRAAWQGLQRASREDRTARAAGLAGEAAACCLTVGDAQEAVKLLESGRSVLWSQSLDVRTDLSRLHRISPALAGRLTEVARALNVRPEPMMSADAPHLHSDDRPWGVPDFLD</sequence>
<dbReference type="Proteomes" id="UP000325849">
    <property type="component" value="Unassembled WGS sequence"/>
</dbReference>
<name>A0A5N8V8P8_9ACTN</name>
<keyword evidence="2" id="KW-1185">Reference proteome</keyword>
<comment type="caution">
    <text evidence="1">The sequence shown here is derived from an EMBL/GenBank/DDBJ whole genome shotgun (WGS) entry which is preliminary data.</text>
</comment>
<dbReference type="RefSeq" id="WP_152886336.1">
    <property type="nucleotide sequence ID" value="NZ_VJZD01000027.1"/>
</dbReference>
<evidence type="ECO:0000313" key="1">
    <source>
        <dbReference type="EMBL" id="MPY31547.1"/>
    </source>
</evidence>
<evidence type="ECO:0000313" key="2">
    <source>
        <dbReference type="Proteomes" id="UP000325849"/>
    </source>
</evidence>
<dbReference type="AlphaFoldDB" id="A0A5N8V8P8"/>
<dbReference type="Gene3D" id="1.25.40.10">
    <property type="entry name" value="Tetratricopeptide repeat domain"/>
    <property type="match status" value="3"/>
</dbReference>
<organism evidence="1 2">
    <name type="scientific">Streptomyces adustus</name>
    <dbReference type="NCBI Taxonomy" id="1609272"/>
    <lineage>
        <taxon>Bacteria</taxon>
        <taxon>Bacillati</taxon>
        <taxon>Actinomycetota</taxon>
        <taxon>Actinomycetes</taxon>
        <taxon>Kitasatosporales</taxon>
        <taxon>Streptomycetaceae</taxon>
        <taxon>Streptomyces</taxon>
    </lineage>
</organism>
<dbReference type="EMBL" id="VJZD01000027">
    <property type="protein sequence ID" value="MPY31547.1"/>
    <property type="molecule type" value="Genomic_DNA"/>
</dbReference>
<protein>
    <recommendedName>
        <fullName evidence="3">Tetratricopeptide repeat protein</fullName>
    </recommendedName>
</protein>
<dbReference type="OrthoDB" id="4233339at2"/>
<proteinExistence type="predicted"/>
<dbReference type="InterPro" id="IPR011990">
    <property type="entry name" value="TPR-like_helical_dom_sf"/>
</dbReference>
<gene>
    <name evidence="1" type="ORF">FNH09_09710</name>
</gene>
<evidence type="ECO:0008006" key="3">
    <source>
        <dbReference type="Google" id="ProtNLM"/>
    </source>
</evidence>